<dbReference type="InterPro" id="IPR008969">
    <property type="entry name" value="CarboxyPept-like_regulatory"/>
</dbReference>
<keyword evidence="6 11" id="KW-0798">TonB box</keyword>
<evidence type="ECO:0000256" key="6">
    <source>
        <dbReference type="ARBA" id="ARBA00023077"/>
    </source>
</evidence>
<evidence type="ECO:0000256" key="4">
    <source>
        <dbReference type="ARBA" id="ARBA00022692"/>
    </source>
</evidence>
<keyword evidence="8" id="KW-0675">Receptor</keyword>
<dbReference type="NCBIfam" id="TIGR04057">
    <property type="entry name" value="SusC_RagA_signa"/>
    <property type="match status" value="1"/>
</dbReference>
<dbReference type="InterPro" id="IPR000531">
    <property type="entry name" value="Beta-barrel_TonB"/>
</dbReference>
<evidence type="ECO:0000256" key="3">
    <source>
        <dbReference type="ARBA" id="ARBA00022452"/>
    </source>
</evidence>
<dbReference type="EMBL" id="VORO01000019">
    <property type="protein sequence ID" value="TXD87848.1"/>
    <property type="molecule type" value="Genomic_DNA"/>
</dbReference>
<dbReference type="Proteomes" id="UP000321578">
    <property type="component" value="Unassembled WGS sequence"/>
</dbReference>
<dbReference type="Pfam" id="PF00593">
    <property type="entry name" value="TonB_dep_Rec_b-barrel"/>
    <property type="match status" value="1"/>
</dbReference>
<keyword evidence="15" id="KW-1185">Reference proteome</keyword>
<dbReference type="AlphaFoldDB" id="A0A5C6ZF39"/>
<protein>
    <submittedName>
        <fullName evidence="14">SusC/RagA family TonB-linked outer membrane protein</fullName>
    </submittedName>
</protein>
<evidence type="ECO:0000256" key="2">
    <source>
        <dbReference type="ARBA" id="ARBA00022448"/>
    </source>
</evidence>
<dbReference type="NCBIfam" id="TIGR04056">
    <property type="entry name" value="OMP_RagA_SusC"/>
    <property type="match status" value="1"/>
</dbReference>
<dbReference type="Pfam" id="PF07715">
    <property type="entry name" value="Plug"/>
    <property type="match status" value="1"/>
</dbReference>
<comment type="caution">
    <text evidence="14">The sequence shown here is derived from an EMBL/GenBank/DDBJ whole genome shotgun (WGS) entry which is preliminary data.</text>
</comment>
<dbReference type="SUPFAM" id="SSF49464">
    <property type="entry name" value="Carboxypeptidase regulatory domain-like"/>
    <property type="match status" value="1"/>
</dbReference>
<keyword evidence="5" id="KW-0732">Signal</keyword>
<dbReference type="InterPro" id="IPR036942">
    <property type="entry name" value="Beta-barrel_TonB_sf"/>
</dbReference>
<comment type="subcellular location">
    <subcellularLocation>
        <location evidence="1 10">Cell outer membrane</location>
        <topology evidence="1 10">Multi-pass membrane protein</topology>
    </subcellularLocation>
</comment>
<dbReference type="PANTHER" id="PTHR30069:SF29">
    <property type="entry name" value="HEMOGLOBIN AND HEMOGLOBIN-HAPTOGLOBIN-BINDING PROTEIN 1-RELATED"/>
    <property type="match status" value="1"/>
</dbReference>
<dbReference type="OrthoDB" id="9768177at2"/>
<keyword evidence="3 10" id="KW-1134">Transmembrane beta strand</keyword>
<feature type="domain" description="TonB-dependent receptor-like beta-barrel" evidence="12">
    <location>
        <begin position="448"/>
        <end position="845"/>
    </location>
</feature>
<keyword evidence="7 10" id="KW-0472">Membrane</keyword>
<evidence type="ECO:0000313" key="15">
    <source>
        <dbReference type="Proteomes" id="UP000321578"/>
    </source>
</evidence>
<dbReference type="InterPro" id="IPR037066">
    <property type="entry name" value="Plug_dom_sf"/>
</dbReference>
<sequence>MAKIGFIILLLFSVSFGFSQNQRMISGVVKSASENFPLAGATLIIKGTGKGAVTNIEGEFKYLVNSKYAIEKVVLEVSYLGFISKTVTLGKQSYFEIYLEEDISSLDEIVITSSYGTKKLKQEVVGSVASITADQLITEQPANTFDELLEGQLAGVYIETNPRLGEEISINIRGQGSLTPLNANVVGTSTQPLIIVDGIILSEEVGIDGSDFFDVGTGNLSENILNPLARVGIQDIQSFDVLKDAAAVGLYGADAANGVIIITTKSGKKGKLRVNASVQSGISEPINQFQFLNGESFQRIQNIYNTNNGDLNNVQSWNGVNTDWFSLLNRAGIFNRYGLGVSGGTEHWSYRANANYQINKESQVNNQFEKLNTTLALDYRKKDFTASLRFSPSLTVKNDPNTLYAFAIAPNIPVYDANGVYTNFETFGNPLAVAEQNISESKTFAILNSINMNYQLTDDLRLTTLFGIDYSEKDEDKLFSGLNGSGQFNDGTLGRRVQRERNTKRWNWSANLFYNKTFGKAHYFDALLGMETRQEKVDFSYALGNGFDILENAQPIASAERQNFRFDSSETTGRSVFSQLNYDFKKTYFLLANFRVDQSSAFGSDNDTALNGGFGASWIISNENFFSKNIKNPVDFLRLRVSYGSTGNSRIGSYRALGLYTVDNNDDGNGYNGNNFANASSAPNPNLGWERNNKFNIGLDVNAFNRFKITAEIFRDDIKDLIVSRSVIPESGYTNVQINGAAMYNQGVEFSLQADWLKTSKFKWQSNVNISKIENEITALKGLGSNTSSAEVARAQQIGYATSTYWGFDFIGIDPATGRELYNVDGSIYDGSYVAANFTPADWQPIGNSQPDFFGGLRNSFSYKGINLNMIFSFAYGQDALIDRVLLDNYRVLTNRNLSINVLDEAWQQQGDLASFPVISNSNRIISNSSKYLYDASHIKLKAINLSYDLPASLMKIPFEALSVFVNGSNLVYWYKHKSPKNKNGIAEFKSVYPEMRTFSLGLNASF</sequence>
<dbReference type="RefSeq" id="WP_147087478.1">
    <property type="nucleotide sequence ID" value="NZ_VORO01000019.1"/>
</dbReference>
<dbReference type="Gene3D" id="2.40.170.20">
    <property type="entry name" value="TonB-dependent receptor, beta-barrel domain"/>
    <property type="match status" value="1"/>
</dbReference>
<keyword evidence="9 10" id="KW-0998">Cell outer membrane</keyword>
<evidence type="ECO:0000259" key="13">
    <source>
        <dbReference type="Pfam" id="PF07715"/>
    </source>
</evidence>
<dbReference type="InterPro" id="IPR023997">
    <property type="entry name" value="TonB-dep_OMP_SusC/RagA_CS"/>
</dbReference>
<dbReference type="InterPro" id="IPR039426">
    <property type="entry name" value="TonB-dep_rcpt-like"/>
</dbReference>
<dbReference type="InterPro" id="IPR023996">
    <property type="entry name" value="TonB-dep_OMP_SusC/RagA"/>
</dbReference>
<accession>A0A5C6ZF39</accession>
<feature type="domain" description="TonB-dependent receptor plug" evidence="13">
    <location>
        <begin position="121"/>
        <end position="259"/>
    </location>
</feature>
<evidence type="ECO:0000313" key="14">
    <source>
        <dbReference type="EMBL" id="TXD87848.1"/>
    </source>
</evidence>
<evidence type="ECO:0000259" key="12">
    <source>
        <dbReference type="Pfam" id="PF00593"/>
    </source>
</evidence>
<dbReference type="SUPFAM" id="SSF56935">
    <property type="entry name" value="Porins"/>
    <property type="match status" value="1"/>
</dbReference>
<evidence type="ECO:0000256" key="1">
    <source>
        <dbReference type="ARBA" id="ARBA00004571"/>
    </source>
</evidence>
<evidence type="ECO:0000256" key="8">
    <source>
        <dbReference type="ARBA" id="ARBA00023170"/>
    </source>
</evidence>
<dbReference type="GO" id="GO:0044718">
    <property type="term" value="P:siderophore transmembrane transport"/>
    <property type="evidence" value="ECO:0007669"/>
    <property type="project" value="TreeGrafter"/>
</dbReference>
<dbReference type="PANTHER" id="PTHR30069">
    <property type="entry name" value="TONB-DEPENDENT OUTER MEMBRANE RECEPTOR"/>
    <property type="match status" value="1"/>
</dbReference>
<evidence type="ECO:0000256" key="5">
    <source>
        <dbReference type="ARBA" id="ARBA00022729"/>
    </source>
</evidence>
<evidence type="ECO:0000256" key="10">
    <source>
        <dbReference type="PROSITE-ProRule" id="PRU01360"/>
    </source>
</evidence>
<reference evidence="14 15" key="1">
    <citation type="submission" date="2019-08" db="EMBL/GenBank/DDBJ databases">
        <title>Genomes of Subsaximicrobium wynnwilliamsii strains.</title>
        <authorList>
            <person name="Bowman J.P."/>
        </authorList>
    </citation>
    <scope>NUCLEOTIDE SEQUENCE [LARGE SCALE GENOMIC DNA]</scope>
    <source>
        <strain evidence="14 15">2-80-2</strain>
    </source>
</reference>
<dbReference type="GO" id="GO:0009279">
    <property type="term" value="C:cell outer membrane"/>
    <property type="evidence" value="ECO:0007669"/>
    <property type="project" value="UniProtKB-SubCell"/>
</dbReference>
<dbReference type="GO" id="GO:0015344">
    <property type="term" value="F:siderophore uptake transmembrane transporter activity"/>
    <property type="evidence" value="ECO:0007669"/>
    <property type="project" value="TreeGrafter"/>
</dbReference>
<evidence type="ECO:0000256" key="11">
    <source>
        <dbReference type="RuleBase" id="RU003357"/>
    </source>
</evidence>
<keyword evidence="4 10" id="KW-0812">Transmembrane</keyword>
<evidence type="ECO:0000256" key="7">
    <source>
        <dbReference type="ARBA" id="ARBA00023136"/>
    </source>
</evidence>
<keyword evidence="2 10" id="KW-0813">Transport</keyword>
<dbReference type="PROSITE" id="PS52016">
    <property type="entry name" value="TONB_DEPENDENT_REC_3"/>
    <property type="match status" value="1"/>
</dbReference>
<dbReference type="Pfam" id="PF13715">
    <property type="entry name" value="CarbopepD_reg_2"/>
    <property type="match status" value="1"/>
</dbReference>
<name>A0A5C6ZF39_9FLAO</name>
<comment type="similarity">
    <text evidence="10 11">Belongs to the TonB-dependent receptor family.</text>
</comment>
<proteinExistence type="inferred from homology"/>
<gene>
    <name evidence="14" type="ORF">ESY86_15365</name>
</gene>
<evidence type="ECO:0000256" key="9">
    <source>
        <dbReference type="ARBA" id="ARBA00023237"/>
    </source>
</evidence>
<dbReference type="InterPro" id="IPR012910">
    <property type="entry name" value="Plug_dom"/>
</dbReference>
<dbReference type="Gene3D" id="2.170.130.10">
    <property type="entry name" value="TonB-dependent receptor, plug domain"/>
    <property type="match status" value="1"/>
</dbReference>
<organism evidence="14 15">
    <name type="scientific">Subsaximicrobium wynnwilliamsii</name>
    <dbReference type="NCBI Taxonomy" id="291179"/>
    <lineage>
        <taxon>Bacteria</taxon>
        <taxon>Pseudomonadati</taxon>
        <taxon>Bacteroidota</taxon>
        <taxon>Flavobacteriia</taxon>
        <taxon>Flavobacteriales</taxon>
        <taxon>Flavobacteriaceae</taxon>
        <taxon>Subsaximicrobium</taxon>
    </lineage>
</organism>